<reference evidence="1" key="1">
    <citation type="submission" date="2025-05" db="UniProtKB">
        <authorList>
            <consortium name="Ensembl"/>
        </authorList>
    </citation>
    <scope>IDENTIFICATION</scope>
</reference>
<sequence length="83" mass="9892">VAKPLIKQVSPHFFPMILRQTFAFPVCWYTIVCHYNRNVWNNYRKIQFKYIINTRHTVCEHLIRREGLAKVTCSNGCQIAFAF</sequence>
<dbReference type="GeneTree" id="ENSGT01000000221858"/>
<keyword evidence="2" id="KW-1185">Reference proteome</keyword>
<accession>A0A8C7Y8H9</accession>
<name>A0A8C7Y8H9_9TELE</name>
<proteinExistence type="predicted"/>
<organism evidence="1 2">
    <name type="scientific">Oryzias sinensis</name>
    <name type="common">Chinese medaka</name>
    <dbReference type="NCBI Taxonomy" id="183150"/>
    <lineage>
        <taxon>Eukaryota</taxon>
        <taxon>Metazoa</taxon>
        <taxon>Chordata</taxon>
        <taxon>Craniata</taxon>
        <taxon>Vertebrata</taxon>
        <taxon>Euteleostomi</taxon>
        <taxon>Actinopterygii</taxon>
        <taxon>Neopterygii</taxon>
        <taxon>Teleostei</taxon>
        <taxon>Neoteleostei</taxon>
        <taxon>Acanthomorphata</taxon>
        <taxon>Ovalentaria</taxon>
        <taxon>Atherinomorphae</taxon>
        <taxon>Beloniformes</taxon>
        <taxon>Adrianichthyidae</taxon>
        <taxon>Oryziinae</taxon>
        <taxon>Oryzias</taxon>
    </lineage>
</organism>
<protein>
    <submittedName>
        <fullName evidence="1">Uncharacterized protein</fullName>
    </submittedName>
</protein>
<dbReference type="AlphaFoldDB" id="A0A8C7Y8H9"/>
<dbReference type="Ensembl" id="ENSOSIT00000020691.1">
    <property type="protein sequence ID" value="ENSOSIP00000019586.1"/>
    <property type="gene ID" value="ENSOSIG00000010529.1"/>
</dbReference>
<dbReference type="Ensembl" id="ENSOSIT00000025058.1">
    <property type="protein sequence ID" value="ENSOSIP00000023726.1"/>
    <property type="gene ID" value="ENSOSIG00000012472.1"/>
</dbReference>
<evidence type="ECO:0000313" key="1">
    <source>
        <dbReference type="Ensembl" id="ENSOSIP00000023726.1"/>
    </source>
</evidence>
<dbReference type="Proteomes" id="UP000694383">
    <property type="component" value="Unplaced"/>
</dbReference>
<evidence type="ECO:0000313" key="2">
    <source>
        <dbReference type="Proteomes" id="UP000694383"/>
    </source>
</evidence>